<evidence type="ECO:0000313" key="4">
    <source>
        <dbReference type="Proteomes" id="UP000545507"/>
    </source>
</evidence>
<gene>
    <name evidence="3" type="ORF">F3K02_16130</name>
</gene>
<dbReference type="SUPFAM" id="SSF52499">
    <property type="entry name" value="Isochorismatase-like hydrolases"/>
    <property type="match status" value="1"/>
</dbReference>
<evidence type="ECO:0000256" key="2">
    <source>
        <dbReference type="ARBA" id="ARBA00022801"/>
    </source>
</evidence>
<dbReference type="GO" id="GO:0016787">
    <property type="term" value="F:hydrolase activity"/>
    <property type="evidence" value="ECO:0007669"/>
    <property type="project" value="UniProtKB-KW"/>
</dbReference>
<dbReference type="Gene3D" id="3.40.50.850">
    <property type="entry name" value="Isochorismatase-like"/>
    <property type="match status" value="1"/>
</dbReference>
<organism evidence="3 4">
    <name type="scientific">Hydrogenophaga aromaticivorans</name>
    <dbReference type="NCBI Taxonomy" id="2610898"/>
    <lineage>
        <taxon>Bacteria</taxon>
        <taxon>Pseudomonadati</taxon>
        <taxon>Pseudomonadota</taxon>
        <taxon>Betaproteobacteria</taxon>
        <taxon>Burkholderiales</taxon>
        <taxon>Comamonadaceae</taxon>
        <taxon>Hydrogenophaga</taxon>
    </lineage>
</organism>
<dbReference type="PANTHER" id="PTHR11080:SF2">
    <property type="entry name" value="LD05707P"/>
    <property type="match status" value="1"/>
</dbReference>
<keyword evidence="4" id="KW-1185">Reference proteome</keyword>
<accession>A0A7Y8KZ41</accession>
<comment type="caution">
    <text evidence="3">The sequence shown here is derived from an EMBL/GenBank/DDBJ whole genome shotgun (WGS) entry which is preliminary data.</text>
</comment>
<keyword evidence="2 3" id="KW-0378">Hydrolase</keyword>
<dbReference type="InterPro" id="IPR052347">
    <property type="entry name" value="Isochorismatase_Nicotinamidase"/>
</dbReference>
<protein>
    <submittedName>
        <fullName evidence="3">Cysteine hydrolase</fullName>
    </submittedName>
</protein>
<dbReference type="EMBL" id="VYGV01000015">
    <property type="protein sequence ID" value="NWF46768.1"/>
    <property type="molecule type" value="Genomic_DNA"/>
</dbReference>
<proteinExistence type="inferred from homology"/>
<reference evidence="3 4" key="1">
    <citation type="submission" date="2019-09" db="EMBL/GenBank/DDBJ databases">
        <title>Hydrogenophaga aromatica sp. nov., isolated from a para-xylene-degrading enrichment culture.</title>
        <authorList>
            <person name="Tancsics A."/>
            <person name="Banerjee S."/>
        </authorList>
    </citation>
    <scope>NUCLEOTIDE SEQUENCE [LARGE SCALE GENOMIC DNA]</scope>
    <source>
        <strain evidence="3 4">D2P1</strain>
    </source>
</reference>
<evidence type="ECO:0000313" key="3">
    <source>
        <dbReference type="EMBL" id="NWF46768.1"/>
    </source>
</evidence>
<name>A0A7Y8KZ41_9BURK</name>
<dbReference type="RefSeq" id="WP_177136669.1">
    <property type="nucleotide sequence ID" value="NZ_VYGV01000015.1"/>
</dbReference>
<dbReference type="Proteomes" id="UP000545507">
    <property type="component" value="Unassembled WGS sequence"/>
</dbReference>
<dbReference type="PANTHER" id="PTHR11080">
    <property type="entry name" value="PYRAZINAMIDASE/NICOTINAMIDASE"/>
    <property type="match status" value="1"/>
</dbReference>
<sequence length="287" mass="30945">MTRPIALLIIDPQNDFCDLPEAWRAPDPGRNTLAAPALPVSGAHADMLRLAALIDAGGTGLSSIVVTLDSHQRYDIAHPTFWQTGAGEAVSPFTAITAAQVRAGSYAPRDPAALPRTQAYLDALEQAGRYTLMVWPVHCEIGSWGHNVHPAVKAAYNRWEDQRLGVVQKIIKGTNPWTEHYSAMQAEVPDASDPDTQLNRDLIAQLDEADLIVIAGEASSHCVKATTEHIAQYLPSRQLGKLLLVTDAMSPVAGFEAQAQAFLDDMQRQGARSATCAEVLPLLQANA</sequence>
<evidence type="ECO:0000256" key="1">
    <source>
        <dbReference type="ARBA" id="ARBA00006336"/>
    </source>
</evidence>
<dbReference type="AlphaFoldDB" id="A0A7Y8KZ41"/>
<comment type="similarity">
    <text evidence="1">Belongs to the isochorismatase family.</text>
</comment>
<dbReference type="InterPro" id="IPR036380">
    <property type="entry name" value="Isochorismatase-like_sf"/>
</dbReference>